<keyword evidence="2" id="KW-1185">Reference proteome</keyword>
<accession>A0AAD5MN12</accession>
<reference evidence="1" key="1">
    <citation type="submission" date="2021-06" db="EMBL/GenBank/DDBJ databases">
        <title>Parelaphostrongylus tenuis whole genome reference sequence.</title>
        <authorList>
            <person name="Garwood T.J."/>
            <person name="Larsen P.A."/>
            <person name="Fountain-Jones N.M."/>
            <person name="Garbe J.R."/>
            <person name="Macchietto M.G."/>
            <person name="Kania S.A."/>
            <person name="Gerhold R.W."/>
            <person name="Richards J.E."/>
            <person name="Wolf T.M."/>
        </authorList>
    </citation>
    <scope>NUCLEOTIDE SEQUENCE</scope>
    <source>
        <strain evidence="1">MNPRO001-30</strain>
        <tissue evidence="1">Meninges</tissue>
    </source>
</reference>
<sequence length="131" mass="14982">MASQQNLYLNLPFYEYEMERNAQTSFWNINHAKPQRFVSTWGDSRFFAEFRVGNTNSESPDQSLSLNQREAPASRLNRFASKVMLIIFRYRTGRCTKTCCQPERQSTPNTTKSTLIAASKACHVEIAATSS</sequence>
<dbReference type="Proteomes" id="UP001196413">
    <property type="component" value="Unassembled WGS sequence"/>
</dbReference>
<protein>
    <submittedName>
        <fullName evidence="1">Uncharacterized protein</fullName>
    </submittedName>
</protein>
<evidence type="ECO:0000313" key="1">
    <source>
        <dbReference type="EMBL" id="KAJ1361545.1"/>
    </source>
</evidence>
<organism evidence="1 2">
    <name type="scientific">Parelaphostrongylus tenuis</name>
    <name type="common">Meningeal worm</name>
    <dbReference type="NCBI Taxonomy" id="148309"/>
    <lineage>
        <taxon>Eukaryota</taxon>
        <taxon>Metazoa</taxon>
        <taxon>Ecdysozoa</taxon>
        <taxon>Nematoda</taxon>
        <taxon>Chromadorea</taxon>
        <taxon>Rhabditida</taxon>
        <taxon>Rhabditina</taxon>
        <taxon>Rhabditomorpha</taxon>
        <taxon>Strongyloidea</taxon>
        <taxon>Metastrongylidae</taxon>
        <taxon>Parelaphostrongylus</taxon>
    </lineage>
</organism>
<name>A0AAD5MN12_PARTN</name>
<dbReference type="AlphaFoldDB" id="A0AAD5MN12"/>
<proteinExistence type="predicted"/>
<evidence type="ECO:0000313" key="2">
    <source>
        <dbReference type="Proteomes" id="UP001196413"/>
    </source>
</evidence>
<comment type="caution">
    <text evidence="1">The sequence shown here is derived from an EMBL/GenBank/DDBJ whole genome shotgun (WGS) entry which is preliminary data.</text>
</comment>
<dbReference type="EMBL" id="JAHQIW010004221">
    <property type="protein sequence ID" value="KAJ1361545.1"/>
    <property type="molecule type" value="Genomic_DNA"/>
</dbReference>
<gene>
    <name evidence="1" type="ORF">KIN20_020820</name>
</gene>